<proteinExistence type="predicted"/>
<gene>
    <name evidence="1" type="ORF">KS407_12020</name>
</gene>
<dbReference type="Proteomes" id="UP000790580">
    <property type="component" value="Unassembled WGS sequence"/>
</dbReference>
<sequence length="71" mass="8585">MQHTIYCNKCNAEFSYYIEDYYPSDELFEIVLRIAVMERDWKQMNELIYCGSCKPKGAKIYEFKLPTRKID</sequence>
<dbReference type="EMBL" id="JAHQCR010000050">
    <property type="protein sequence ID" value="MBU9722162.1"/>
    <property type="molecule type" value="Genomic_DNA"/>
</dbReference>
<name>A0ABS6JUB5_9BACI</name>
<accession>A0ABS6JUB5</accession>
<evidence type="ECO:0000313" key="1">
    <source>
        <dbReference type="EMBL" id="MBU9722162.1"/>
    </source>
</evidence>
<organism evidence="1 2">
    <name type="scientific">Evansella alkalicola</name>
    <dbReference type="NCBI Taxonomy" id="745819"/>
    <lineage>
        <taxon>Bacteria</taxon>
        <taxon>Bacillati</taxon>
        <taxon>Bacillota</taxon>
        <taxon>Bacilli</taxon>
        <taxon>Bacillales</taxon>
        <taxon>Bacillaceae</taxon>
        <taxon>Evansella</taxon>
    </lineage>
</organism>
<comment type="caution">
    <text evidence="1">The sequence shown here is derived from an EMBL/GenBank/DDBJ whole genome shotgun (WGS) entry which is preliminary data.</text>
</comment>
<dbReference type="RefSeq" id="WP_088076403.1">
    <property type="nucleotide sequence ID" value="NZ_JAHQCR010000050.1"/>
</dbReference>
<protein>
    <submittedName>
        <fullName evidence="1">Uncharacterized protein</fullName>
    </submittedName>
</protein>
<evidence type="ECO:0000313" key="2">
    <source>
        <dbReference type="Proteomes" id="UP000790580"/>
    </source>
</evidence>
<keyword evidence="2" id="KW-1185">Reference proteome</keyword>
<reference evidence="1 2" key="1">
    <citation type="submission" date="2021-06" db="EMBL/GenBank/DDBJ databases">
        <title>Bacillus sp. RD4P76, an endophyte from a halophyte.</title>
        <authorList>
            <person name="Sun J.-Q."/>
        </authorList>
    </citation>
    <scope>NUCLEOTIDE SEQUENCE [LARGE SCALE GENOMIC DNA]</scope>
    <source>
        <strain evidence="1 2">JCM 17098</strain>
    </source>
</reference>